<dbReference type="EMBL" id="CAPB01000021">
    <property type="protein sequence ID" value="CCO94033.1"/>
    <property type="molecule type" value="Genomic_DNA"/>
</dbReference>
<reference evidence="1 2" key="1">
    <citation type="submission" date="2012-11" db="EMBL/GenBank/DDBJ databases">
        <authorList>
            <person name="Linke B."/>
        </authorList>
    </citation>
    <scope>NUCLEOTIDE SEQUENCE [LARGE SCALE GENOMIC DNA]</scope>
    <source>
        <strain evidence="2">CFBP 1232</strain>
    </source>
</reference>
<sequence>MTSPYVAARNPGDSSQPFKVRSDLQAPGEALAIPQDVRGSIKHDIRNEITGWLSDGGTGNNAGSSC</sequence>
<name>A0A831A3X5_ERWAM</name>
<gene>
    <name evidence="1" type="ORF">BN437_2106</name>
</gene>
<dbReference type="AlphaFoldDB" id="A0A831A3X5"/>
<evidence type="ECO:0000313" key="1">
    <source>
        <dbReference type="EMBL" id="CCO94033.1"/>
    </source>
</evidence>
<accession>A0A831A3X5</accession>
<protein>
    <submittedName>
        <fullName evidence="1">Uncharacterized protein</fullName>
    </submittedName>
</protein>
<comment type="caution">
    <text evidence="1">The sequence shown here is derived from an EMBL/GenBank/DDBJ whole genome shotgun (WGS) entry which is preliminary data.</text>
</comment>
<proteinExistence type="predicted"/>
<dbReference type="Proteomes" id="UP000013111">
    <property type="component" value="Unassembled WGS sequence"/>
</dbReference>
<reference evidence="1 2" key="2">
    <citation type="submission" date="2013-04" db="EMBL/GenBank/DDBJ databases">
        <title>Comparative genomics of 12 strains of Erwinia amylovora identifies a pan-genome with a large conserved core and provides insights into host specificity.</title>
        <authorList>
            <person name="Mann R.A."/>
            <person name="Smits T.H.M."/>
            <person name="Buehlmann A."/>
            <person name="Blom J."/>
            <person name="Goesmann A."/>
            <person name="Frey J.E."/>
            <person name="Plummer K.M."/>
            <person name="Beer S.V."/>
            <person name="Luck J."/>
            <person name="Duffy B."/>
            <person name="Rodoni B."/>
        </authorList>
    </citation>
    <scope>NUCLEOTIDE SEQUENCE [LARGE SCALE GENOMIC DNA]</scope>
    <source>
        <strain evidence="2">CFBP 1232</strain>
    </source>
</reference>
<organism evidence="1 2">
    <name type="scientific">Erwinia amylovora NBRC 12687 = CFBP 1232</name>
    <dbReference type="NCBI Taxonomy" id="1219359"/>
    <lineage>
        <taxon>Bacteria</taxon>
        <taxon>Pseudomonadati</taxon>
        <taxon>Pseudomonadota</taxon>
        <taxon>Gammaproteobacteria</taxon>
        <taxon>Enterobacterales</taxon>
        <taxon>Erwiniaceae</taxon>
        <taxon>Erwinia</taxon>
    </lineage>
</organism>
<evidence type="ECO:0000313" key="2">
    <source>
        <dbReference type="Proteomes" id="UP000013111"/>
    </source>
</evidence>